<evidence type="ECO:0000256" key="1">
    <source>
        <dbReference type="ARBA" id="ARBA00000971"/>
    </source>
</evidence>
<dbReference type="Pfam" id="PF00160">
    <property type="entry name" value="Pro_isomerase"/>
    <property type="match status" value="1"/>
</dbReference>
<dbReference type="HOGENOM" id="CLU_012062_37_0_1"/>
<dbReference type="PRINTS" id="PR00153">
    <property type="entry name" value="CSAPPISMRASE"/>
</dbReference>
<dbReference type="InParanoid" id="G0V7F2"/>
<accession>G0V7F2</accession>
<keyword evidence="5" id="KW-0697">Rotamase</keyword>
<dbReference type="InterPro" id="IPR019734">
    <property type="entry name" value="TPR_rpt"/>
</dbReference>
<dbReference type="AlphaFoldDB" id="G0V7F2"/>
<dbReference type="GO" id="GO:0051082">
    <property type="term" value="F:unfolded protein binding"/>
    <property type="evidence" value="ECO:0007669"/>
    <property type="project" value="EnsemblFungi"/>
</dbReference>
<dbReference type="PANTHER" id="PTHR11071">
    <property type="entry name" value="PEPTIDYL-PROLYL CIS-TRANS ISOMERASE"/>
    <property type="match status" value="1"/>
</dbReference>
<dbReference type="eggNOG" id="KOG0546">
    <property type="taxonomic scope" value="Eukaryota"/>
</dbReference>
<dbReference type="InterPro" id="IPR002130">
    <property type="entry name" value="Cyclophilin-type_PPIase_dom"/>
</dbReference>
<dbReference type="Gene3D" id="2.40.100.10">
    <property type="entry name" value="Cyclophilin-like"/>
    <property type="match status" value="1"/>
</dbReference>
<dbReference type="PROSITE" id="PS50072">
    <property type="entry name" value="CSA_PPIASE_2"/>
    <property type="match status" value="1"/>
</dbReference>
<comment type="catalytic activity">
    <reaction evidence="1">
        <text>[protein]-peptidylproline (omega=180) = [protein]-peptidylproline (omega=0)</text>
        <dbReference type="Rhea" id="RHEA:16237"/>
        <dbReference type="Rhea" id="RHEA-COMP:10747"/>
        <dbReference type="Rhea" id="RHEA-COMP:10748"/>
        <dbReference type="ChEBI" id="CHEBI:83833"/>
        <dbReference type="ChEBI" id="CHEBI:83834"/>
        <dbReference type="EC" id="5.2.1.8"/>
    </reaction>
</comment>
<proteinExistence type="predicted"/>
<evidence type="ECO:0000313" key="9">
    <source>
        <dbReference type="EMBL" id="CCC67400.1"/>
    </source>
</evidence>
<dbReference type="KEGG" id="ncs:NCAS_0A08420"/>
<dbReference type="PANTHER" id="PTHR11071:SF561">
    <property type="entry name" value="PEPTIDYL-PROLYL CIS-TRANS ISOMERASE D-RELATED"/>
    <property type="match status" value="1"/>
</dbReference>
<evidence type="ECO:0000256" key="7">
    <source>
        <dbReference type="PROSITE-ProRule" id="PRU00339"/>
    </source>
</evidence>
<dbReference type="Proteomes" id="UP000001640">
    <property type="component" value="Chromosome 1"/>
</dbReference>
<protein>
    <recommendedName>
        <fullName evidence="2">peptidylprolyl isomerase</fullName>
        <ecNumber evidence="2">5.2.1.8</ecNumber>
    </recommendedName>
</protein>
<evidence type="ECO:0000313" key="10">
    <source>
        <dbReference type="Proteomes" id="UP000001640"/>
    </source>
</evidence>
<evidence type="ECO:0000256" key="2">
    <source>
        <dbReference type="ARBA" id="ARBA00013194"/>
    </source>
</evidence>
<dbReference type="GO" id="GO:0016018">
    <property type="term" value="F:cyclosporin A binding"/>
    <property type="evidence" value="ECO:0007669"/>
    <property type="project" value="TreeGrafter"/>
</dbReference>
<keyword evidence="10" id="KW-1185">Reference proteome</keyword>
<reference key="2">
    <citation type="submission" date="2011-08" db="EMBL/GenBank/DDBJ databases">
        <title>Genome sequence of Naumovozyma castellii.</title>
        <authorList>
            <person name="Gordon J.L."/>
            <person name="Armisen D."/>
            <person name="Proux-Wera E."/>
            <person name="OhEigeartaigh S.S."/>
            <person name="Byrne K.P."/>
            <person name="Wolfe K.H."/>
        </authorList>
    </citation>
    <scope>NUCLEOTIDE SEQUENCE</scope>
    <source>
        <strain>Type strain:CBS 4309</strain>
    </source>
</reference>
<dbReference type="GO" id="GO:0003755">
    <property type="term" value="F:peptidyl-prolyl cis-trans isomerase activity"/>
    <property type="evidence" value="ECO:0007669"/>
    <property type="project" value="UniProtKB-KW"/>
</dbReference>
<dbReference type="Pfam" id="PF00515">
    <property type="entry name" value="TPR_1"/>
    <property type="match status" value="1"/>
</dbReference>
<dbReference type="InterPro" id="IPR029000">
    <property type="entry name" value="Cyclophilin-like_dom_sf"/>
</dbReference>
<gene>
    <name evidence="9" type="primary">NCAS0A08420</name>
    <name evidence="9" type="ordered locus">NCAS_0A08420</name>
</gene>
<dbReference type="PROSITE" id="PS50005">
    <property type="entry name" value="TPR"/>
    <property type="match status" value="1"/>
</dbReference>
<evidence type="ECO:0000256" key="5">
    <source>
        <dbReference type="ARBA" id="ARBA00023110"/>
    </source>
</evidence>
<dbReference type="FunCoup" id="G0V7F2">
    <property type="interactions" value="84"/>
</dbReference>
<dbReference type="EC" id="5.2.1.8" evidence="2"/>
<keyword evidence="3" id="KW-0677">Repeat</keyword>
<dbReference type="EMBL" id="HE576752">
    <property type="protein sequence ID" value="CCC67400.1"/>
    <property type="molecule type" value="Genomic_DNA"/>
</dbReference>
<evidence type="ECO:0000256" key="6">
    <source>
        <dbReference type="ARBA" id="ARBA00023235"/>
    </source>
</evidence>
<organism evidence="9 10">
    <name type="scientific">Naumovozyma castellii</name>
    <name type="common">Yeast</name>
    <name type="synonym">Saccharomyces castellii</name>
    <dbReference type="NCBI Taxonomy" id="27288"/>
    <lineage>
        <taxon>Eukaryota</taxon>
        <taxon>Fungi</taxon>
        <taxon>Dikarya</taxon>
        <taxon>Ascomycota</taxon>
        <taxon>Saccharomycotina</taxon>
        <taxon>Saccharomycetes</taxon>
        <taxon>Saccharomycetales</taxon>
        <taxon>Saccharomycetaceae</taxon>
        <taxon>Naumovozyma</taxon>
    </lineage>
</organism>
<dbReference type="RefSeq" id="XP_003673781.1">
    <property type="nucleotide sequence ID" value="XM_003673733.1"/>
</dbReference>
<feature type="repeat" description="TPR" evidence="7">
    <location>
        <begin position="331"/>
        <end position="364"/>
    </location>
</feature>
<evidence type="ECO:0000259" key="8">
    <source>
        <dbReference type="PROSITE" id="PS50072"/>
    </source>
</evidence>
<dbReference type="OMA" id="QFFITTY"/>
<sequence length="394" mass="45346">MNKEDKYVYLDVAIDGTDVGRIVCELFEAEAPRTVNNFYHLCLGDITIEGEDRPLSLKNNYFHRVIKNFMIQAGDVIYGSDKFEKSDNIGKGGCSIYATKENLSDSNVELSCYGNFEDENLGEFTEPFILAMANTGTSGSNSSQFFITTYPSPHLNGKHSIFGKVLHGKYVVRTIENCKVDSDGFPESEIRVVDCGLWNDEMSIPLYNASNDTIGGDIYEEMPDDDRHFDSENFSKAYEAADIIKNSGSLLFKQKDYKNALFKYKKSLKYVNEYIPEPDVDEKNNIKFLTLKMKLYLNMSLMMYYLKQYDDSILYATYLLDMDNVPNLDKAKAYYRRGNSYYMKKLLEDAKKDYKKCKENNPDDKVVDQKIDEVQKLLDEKKAKTRKNIAKFFS</sequence>
<name>G0V7F2_NAUCA</name>
<dbReference type="STRING" id="1064592.G0V7F2"/>
<evidence type="ECO:0000256" key="4">
    <source>
        <dbReference type="ARBA" id="ARBA00022803"/>
    </source>
</evidence>
<dbReference type="Gene3D" id="1.25.40.10">
    <property type="entry name" value="Tetratricopeptide repeat domain"/>
    <property type="match status" value="1"/>
</dbReference>
<dbReference type="FunFam" id="1.25.40.10:FF:000029">
    <property type="entry name" value="peptidyl-prolyl cis-trans isomerase D"/>
    <property type="match status" value="1"/>
</dbReference>
<dbReference type="SUPFAM" id="SSF48452">
    <property type="entry name" value="TPR-like"/>
    <property type="match status" value="1"/>
</dbReference>
<dbReference type="SMART" id="SM00028">
    <property type="entry name" value="TPR"/>
    <property type="match status" value="2"/>
</dbReference>
<dbReference type="GeneID" id="96900879"/>
<keyword evidence="4 7" id="KW-0802">TPR repeat</keyword>
<reference evidence="9 10" key="1">
    <citation type="journal article" date="2011" name="Proc. Natl. Acad. Sci. U.S.A.">
        <title>Evolutionary erosion of yeast sex chromosomes by mating-type switching accidents.</title>
        <authorList>
            <person name="Gordon J.L."/>
            <person name="Armisen D."/>
            <person name="Proux-Wera E."/>
            <person name="Oheigeartaigh S.S."/>
            <person name="Byrne K.P."/>
            <person name="Wolfe K.H."/>
        </authorList>
    </citation>
    <scope>NUCLEOTIDE SEQUENCE [LARGE SCALE GENOMIC DNA]</scope>
    <source>
        <strain evidence="10">ATCC 76901 / BCRC 22586 / CBS 4309 / NBRC 1992 / NRRL Y-12630</strain>
    </source>
</reference>
<dbReference type="InterPro" id="IPR011990">
    <property type="entry name" value="TPR-like_helical_dom_sf"/>
</dbReference>
<dbReference type="GO" id="GO:0005829">
    <property type="term" value="C:cytosol"/>
    <property type="evidence" value="ECO:0007669"/>
    <property type="project" value="EnsemblFungi"/>
</dbReference>
<dbReference type="OrthoDB" id="407558at2759"/>
<keyword evidence="6" id="KW-0413">Isomerase</keyword>
<dbReference type="SUPFAM" id="SSF50891">
    <property type="entry name" value="Cyclophilin-like"/>
    <property type="match status" value="1"/>
</dbReference>
<evidence type="ECO:0000256" key="3">
    <source>
        <dbReference type="ARBA" id="ARBA00022737"/>
    </source>
</evidence>
<feature type="domain" description="PPIase cyclophilin-type" evidence="8">
    <location>
        <begin position="9"/>
        <end position="197"/>
    </location>
</feature>
<dbReference type="GO" id="GO:0042026">
    <property type="term" value="P:protein refolding"/>
    <property type="evidence" value="ECO:0007669"/>
    <property type="project" value="EnsemblFungi"/>
</dbReference>